<reference evidence="1 2" key="1">
    <citation type="submission" date="2019-07" db="EMBL/GenBank/DDBJ databases">
        <title>Whole genome shotgun sequence of Gluconobacter wancherniae NBRC 103581.</title>
        <authorList>
            <person name="Hosoyama A."/>
            <person name="Uohara A."/>
            <person name="Ohji S."/>
            <person name="Ichikawa N."/>
        </authorList>
    </citation>
    <scope>NUCLEOTIDE SEQUENCE [LARGE SCALE GENOMIC DNA]</scope>
    <source>
        <strain evidence="1 2">NBRC 103581</strain>
    </source>
</reference>
<dbReference type="EMBL" id="BJUZ01000002">
    <property type="protein sequence ID" value="GEK93756.1"/>
    <property type="molecule type" value="Genomic_DNA"/>
</dbReference>
<protein>
    <recommendedName>
        <fullName evidence="3">DNA circulation N-terminal domain-containing protein</fullName>
    </recommendedName>
</protein>
<organism evidence="1 2">
    <name type="scientific">Gluconobacter wancherniae NBRC 103581</name>
    <dbReference type="NCBI Taxonomy" id="656744"/>
    <lineage>
        <taxon>Bacteria</taxon>
        <taxon>Pseudomonadati</taxon>
        <taxon>Pseudomonadota</taxon>
        <taxon>Alphaproteobacteria</taxon>
        <taxon>Acetobacterales</taxon>
        <taxon>Acetobacteraceae</taxon>
        <taxon>Gluconobacter</taxon>
    </lineage>
</organism>
<dbReference type="Proteomes" id="UP000321230">
    <property type="component" value="Unassembled WGS sequence"/>
</dbReference>
<gene>
    <name evidence="1" type="ORF">GWA01_15260</name>
</gene>
<proteinExistence type="predicted"/>
<sequence>MATGLLDIENAIGAIGHSASSSPVTLGSLVLTGIEVPDRLQVGGRQMLVVHRLPGGGKIIDALGNDPGRLELRGRFFGPDAQSRAQEIERLRISGEQVSFSAAGLSLQVWIVQFVYTYEAKGALCSYILTLERPAEGEQNGESTTSLSEFLGEDTSSALQGLSDTVSELSTGIFTAAGQVGTIIGQVTPLATMIGAGSAFAGVSNALEVVNGVAQSGSNLANTPSALSGISNSLGIAKAGLNSIIDQCSLNVDNINITNSQSFLAVSGNAALLSAAVDSEGLVGRTQAVLEGAKSI</sequence>
<keyword evidence="2" id="KW-1185">Reference proteome</keyword>
<evidence type="ECO:0008006" key="3">
    <source>
        <dbReference type="Google" id="ProtNLM"/>
    </source>
</evidence>
<comment type="caution">
    <text evidence="1">The sequence shown here is derived from an EMBL/GenBank/DDBJ whole genome shotgun (WGS) entry which is preliminary data.</text>
</comment>
<accession>A0A511AZY9</accession>
<dbReference type="RefSeq" id="WP_146795841.1">
    <property type="nucleotide sequence ID" value="NZ_BARC01000003.1"/>
</dbReference>
<dbReference type="AlphaFoldDB" id="A0A511AZY9"/>
<name>A0A511AZY9_9PROT</name>
<evidence type="ECO:0000313" key="1">
    <source>
        <dbReference type="EMBL" id="GEK93756.1"/>
    </source>
</evidence>
<evidence type="ECO:0000313" key="2">
    <source>
        <dbReference type="Proteomes" id="UP000321230"/>
    </source>
</evidence>
<dbReference type="OrthoDB" id="8258232at2"/>